<dbReference type="Pfam" id="PF01212">
    <property type="entry name" value="Beta_elim_lyase"/>
    <property type="match status" value="1"/>
</dbReference>
<evidence type="ECO:0000256" key="1">
    <source>
        <dbReference type="ARBA" id="ARBA00001933"/>
    </source>
</evidence>
<dbReference type="GO" id="GO:0006567">
    <property type="term" value="P:L-threonine catabolic process"/>
    <property type="evidence" value="ECO:0007669"/>
    <property type="project" value="TreeGrafter"/>
</dbReference>
<dbReference type="InterPro" id="IPR023603">
    <property type="entry name" value="Low_specificity_L-TA-like"/>
</dbReference>
<dbReference type="EC" id="4.1.2.48" evidence="7"/>
<evidence type="ECO:0000313" key="9">
    <source>
        <dbReference type="Proteomes" id="UP000029738"/>
    </source>
</evidence>
<keyword evidence="3" id="KW-0663">Pyridoxal phosphate</keyword>
<dbReference type="STRING" id="1479485.DA73_0236695"/>
<dbReference type="GO" id="GO:0006545">
    <property type="term" value="P:glycine biosynthetic process"/>
    <property type="evidence" value="ECO:0007669"/>
    <property type="project" value="TreeGrafter"/>
</dbReference>
<dbReference type="RefSeq" id="WP_038073317.1">
    <property type="nucleotide sequence ID" value="NZ_JHEG04000001.1"/>
</dbReference>
<feature type="modified residue" description="N6-(pyridoxal phosphate)lysine" evidence="5">
    <location>
        <position position="198"/>
    </location>
</feature>
<dbReference type="PANTHER" id="PTHR48097">
    <property type="entry name" value="L-THREONINE ALDOLASE-RELATED"/>
    <property type="match status" value="1"/>
</dbReference>
<dbReference type="PIRSF" id="PIRSF017617">
    <property type="entry name" value="Thr_aldolase"/>
    <property type="match status" value="1"/>
</dbReference>
<dbReference type="EMBL" id="JHEG02000059">
    <property type="protein sequence ID" value="KIE06816.1"/>
    <property type="molecule type" value="Genomic_DNA"/>
</dbReference>
<reference evidence="7" key="2">
    <citation type="submission" date="2019-11" db="EMBL/GenBank/DDBJ databases">
        <title>Improved Assembly of Tolypothrix boutellei genome.</title>
        <authorList>
            <person name="Sarangi A.N."/>
            <person name="Mukherjee M."/>
            <person name="Ghosh S."/>
            <person name="Singh D."/>
            <person name="Das A."/>
            <person name="Kant S."/>
            <person name="Prusty A."/>
            <person name="Tripathy S."/>
        </authorList>
    </citation>
    <scope>NUCLEOTIDE SEQUENCE</scope>
    <source>
        <strain evidence="7">VB521301</strain>
    </source>
</reference>
<keyword evidence="9" id="KW-1185">Reference proteome</keyword>
<evidence type="ECO:0000256" key="4">
    <source>
        <dbReference type="ARBA" id="ARBA00023239"/>
    </source>
</evidence>
<evidence type="ECO:0000313" key="7">
    <source>
        <dbReference type="EMBL" id="KAF3889817.1"/>
    </source>
</evidence>
<evidence type="ECO:0000256" key="2">
    <source>
        <dbReference type="ARBA" id="ARBA00006966"/>
    </source>
</evidence>
<dbReference type="Gene3D" id="3.40.640.10">
    <property type="entry name" value="Type I PLP-dependent aspartate aminotransferase-like (Major domain)"/>
    <property type="match status" value="1"/>
</dbReference>
<dbReference type="InterPro" id="IPR015422">
    <property type="entry name" value="PyrdxlP-dep_Trfase_small"/>
</dbReference>
<dbReference type="NCBIfam" id="NF041359">
    <property type="entry name" value="GntG_guanitoxin"/>
    <property type="match status" value="1"/>
</dbReference>
<dbReference type="NCBIfam" id="NF007825">
    <property type="entry name" value="PRK10534.1"/>
    <property type="match status" value="1"/>
</dbReference>
<evidence type="ECO:0000256" key="3">
    <source>
        <dbReference type="ARBA" id="ARBA00022898"/>
    </source>
</evidence>
<organism evidence="8">
    <name type="scientific">Tolypothrix bouteillei VB521301</name>
    <dbReference type="NCBI Taxonomy" id="1479485"/>
    <lineage>
        <taxon>Bacteria</taxon>
        <taxon>Bacillati</taxon>
        <taxon>Cyanobacteriota</taxon>
        <taxon>Cyanophyceae</taxon>
        <taxon>Nostocales</taxon>
        <taxon>Tolypothrichaceae</taxon>
        <taxon>Tolypothrix</taxon>
    </lineage>
</organism>
<dbReference type="Gene3D" id="3.90.1150.10">
    <property type="entry name" value="Aspartate Aminotransferase, domain 1"/>
    <property type="match status" value="1"/>
</dbReference>
<comment type="caution">
    <text evidence="8">The sequence shown here is derived from an EMBL/GenBank/DDBJ whole genome shotgun (WGS) entry which is preliminary data.</text>
</comment>
<dbReference type="OrthoDB" id="9774495at2"/>
<dbReference type="CDD" id="cd06502">
    <property type="entry name" value="TA_like"/>
    <property type="match status" value="1"/>
</dbReference>
<dbReference type="GO" id="GO:0008732">
    <property type="term" value="F:L-allo-threonine aldolase activity"/>
    <property type="evidence" value="ECO:0007669"/>
    <property type="project" value="TreeGrafter"/>
</dbReference>
<dbReference type="PANTHER" id="PTHR48097:SF9">
    <property type="entry name" value="L-THREONINE ALDOLASE"/>
    <property type="match status" value="1"/>
</dbReference>
<dbReference type="InterPro" id="IPR015421">
    <property type="entry name" value="PyrdxlP-dep_Trfase_major"/>
</dbReference>
<dbReference type="Proteomes" id="UP000029738">
    <property type="component" value="Unassembled WGS sequence"/>
</dbReference>
<dbReference type="FunFam" id="3.90.1150.10:FF:000041">
    <property type="entry name" value="Low-specificity L-threonine aldolase"/>
    <property type="match status" value="1"/>
</dbReference>
<accession>A0A0C1N301</accession>
<feature type="domain" description="Aromatic amino acid beta-eliminating lyase/threonine aldolase" evidence="6">
    <location>
        <begin position="3"/>
        <end position="285"/>
    </location>
</feature>
<comment type="similarity">
    <text evidence="2">Belongs to the threonine aldolase family.</text>
</comment>
<dbReference type="InterPro" id="IPR001597">
    <property type="entry name" value="ArAA_b-elim_lyase/Thr_aldolase"/>
</dbReference>
<evidence type="ECO:0000313" key="8">
    <source>
        <dbReference type="EMBL" id="KIE06816.1"/>
    </source>
</evidence>
<reference evidence="8" key="1">
    <citation type="journal article" date="2015" name="Genome Announc.">
        <title>Draft Genome Sequence of Tolypothrix boutellei Strain VB521301.</title>
        <authorList>
            <person name="Chandrababunaidu M.M."/>
            <person name="Singh D."/>
            <person name="Sen D."/>
            <person name="Bhan S."/>
            <person name="Das S."/>
            <person name="Gupta A."/>
            <person name="Adhikary S.P."/>
            <person name="Tripathy S."/>
        </authorList>
    </citation>
    <scope>NUCLEOTIDE SEQUENCE</scope>
    <source>
        <strain evidence="8">VB521301</strain>
    </source>
</reference>
<gene>
    <name evidence="7" type="primary">ltaE</name>
    <name evidence="8" type="ORF">DA73_0236695</name>
    <name evidence="7" type="ORF">DA73_0400033375</name>
</gene>
<evidence type="ECO:0000256" key="5">
    <source>
        <dbReference type="PIRSR" id="PIRSR017617-1"/>
    </source>
</evidence>
<comment type="cofactor">
    <cofactor evidence="1">
        <name>pyridoxal 5'-phosphate</name>
        <dbReference type="ChEBI" id="CHEBI:597326"/>
    </cofactor>
</comment>
<protein>
    <submittedName>
        <fullName evidence="7 8">Threonine aldolase</fullName>
        <ecNumber evidence="7">4.1.2.48</ecNumber>
    </submittedName>
</protein>
<name>A0A0C1N301_9CYAN</name>
<evidence type="ECO:0000259" key="6">
    <source>
        <dbReference type="Pfam" id="PF01212"/>
    </source>
</evidence>
<dbReference type="FunFam" id="3.40.640.10:FF:000030">
    <property type="entry name" value="Low-specificity L-threonine aldolase"/>
    <property type="match status" value="1"/>
</dbReference>
<keyword evidence="4 7" id="KW-0456">Lyase</keyword>
<dbReference type="InterPro" id="IPR015424">
    <property type="entry name" value="PyrdxlP-dep_Trfase"/>
</dbReference>
<proteinExistence type="inferred from homology"/>
<dbReference type="AlphaFoldDB" id="A0A0C1N301"/>
<sequence length="341" mass="36484">MIDLRSDTVTQPTPAMRQAMASAKVGDDVYGEDPSVRQIEEYATHLTGKETALFVPTGTMANQIALGALTKPGDEVIIGTGSHCYLYEGGAGAALNGLQFQTVGNNGRFTARDVSASYKPDNHHQSPTTVVAFENTHNRGGGWVWDINELRLSASVAREYGMSLHLDGARIFNAEVKSGVTVKTWSEPFDTVTFCLSKGLGAPAGSVVCGSKEQIHRAHRLRKMFGGAMRQVGIFAAAGMYALKHHVERLADDHANAQLLAQMLAETSGIVLDPVTVETNIIWFQLAPDVLDAPTLVAAARDRGVFLSSSGKRAVRAVTHLDITRDDCVIAAGIVGEILAQ</sequence>
<dbReference type="SUPFAM" id="SSF53383">
    <property type="entry name" value="PLP-dependent transferases"/>
    <property type="match status" value="1"/>
</dbReference>
<dbReference type="GO" id="GO:0005829">
    <property type="term" value="C:cytosol"/>
    <property type="evidence" value="ECO:0007669"/>
    <property type="project" value="TreeGrafter"/>
</dbReference>
<dbReference type="EMBL" id="JHEG04000001">
    <property type="protein sequence ID" value="KAF3889817.1"/>
    <property type="molecule type" value="Genomic_DNA"/>
</dbReference>